<organism evidence="2 3">
    <name type="scientific">Araneus ventricosus</name>
    <name type="common">Orbweaver spider</name>
    <name type="synonym">Epeira ventricosa</name>
    <dbReference type="NCBI Taxonomy" id="182803"/>
    <lineage>
        <taxon>Eukaryota</taxon>
        <taxon>Metazoa</taxon>
        <taxon>Ecdysozoa</taxon>
        <taxon>Arthropoda</taxon>
        <taxon>Chelicerata</taxon>
        <taxon>Arachnida</taxon>
        <taxon>Araneae</taxon>
        <taxon>Araneomorphae</taxon>
        <taxon>Entelegynae</taxon>
        <taxon>Araneoidea</taxon>
        <taxon>Araneidae</taxon>
        <taxon>Araneus</taxon>
    </lineage>
</organism>
<sequence length="85" mass="9627">MFPRVQWEAVDTASPHPIAVCNELQDFKDEGRNKKNKKFLGISILDTSPQDTRARQTKVTKGSDRNPIIIPNPSLFHKHGSPEVF</sequence>
<evidence type="ECO:0000256" key="1">
    <source>
        <dbReference type="SAM" id="MobiDB-lite"/>
    </source>
</evidence>
<proteinExistence type="predicted"/>
<keyword evidence="3" id="KW-1185">Reference proteome</keyword>
<dbReference type="Proteomes" id="UP000499080">
    <property type="component" value="Unassembled WGS sequence"/>
</dbReference>
<comment type="caution">
    <text evidence="2">The sequence shown here is derived from an EMBL/GenBank/DDBJ whole genome shotgun (WGS) entry which is preliminary data.</text>
</comment>
<dbReference type="EMBL" id="BGPR01011169">
    <property type="protein sequence ID" value="GBN49952.1"/>
    <property type="molecule type" value="Genomic_DNA"/>
</dbReference>
<gene>
    <name evidence="2" type="ORF">AVEN_27643_1</name>
</gene>
<reference evidence="2 3" key="1">
    <citation type="journal article" date="2019" name="Sci. Rep.">
        <title>Orb-weaving spider Araneus ventricosus genome elucidates the spidroin gene catalogue.</title>
        <authorList>
            <person name="Kono N."/>
            <person name="Nakamura H."/>
            <person name="Ohtoshi R."/>
            <person name="Moran D.A.P."/>
            <person name="Shinohara A."/>
            <person name="Yoshida Y."/>
            <person name="Fujiwara M."/>
            <person name="Mori M."/>
            <person name="Tomita M."/>
            <person name="Arakawa K."/>
        </authorList>
    </citation>
    <scope>NUCLEOTIDE SEQUENCE [LARGE SCALE GENOMIC DNA]</scope>
</reference>
<name>A0A4Y2PFQ9_ARAVE</name>
<accession>A0A4Y2PFQ9</accession>
<protein>
    <submittedName>
        <fullName evidence="2">Uncharacterized protein</fullName>
    </submittedName>
</protein>
<dbReference type="AlphaFoldDB" id="A0A4Y2PFQ9"/>
<evidence type="ECO:0000313" key="2">
    <source>
        <dbReference type="EMBL" id="GBN49952.1"/>
    </source>
</evidence>
<feature type="region of interest" description="Disordered" evidence="1">
    <location>
        <begin position="50"/>
        <end position="85"/>
    </location>
</feature>
<evidence type="ECO:0000313" key="3">
    <source>
        <dbReference type="Proteomes" id="UP000499080"/>
    </source>
</evidence>